<proteinExistence type="predicted"/>
<comment type="caution">
    <text evidence="3">The sequence shown here is derived from an EMBL/GenBank/DDBJ whole genome shotgun (WGS) entry which is preliminary data.</text>
</comment>
<sequence length="253" mass="27282">MTSAVLSHAQHVPLLFADIKGFSSRSDRDQLRSREDLYAELRAAFTDELWQLCPQEDRGDGVLLVIPPDLPVQALFTAVLPRLEQGLGGRRRSDPLLRLRIAVHAGAVHRDGHGFAGNAVNHVFRLCDGEPLRQALDEAASDTALVVSEVIHDSVVRAGLPGVEPTTFHPITFQVKETRARAWLHVPGDNACAMRIARESAAGTDEGRDRDGRGGVSISAGHSVHMNGAVVAGGDAQVSSPPAPRARRWRGGR</sequence>
<dbReference type="InterPro" id="IPR029787">
    <property type="entry name" value="Nucleotide_cyclase"/>
</dbReference>
<reference evidence="4" key="1">
    <citation type="journal article" date="2019" name="Int. J. Syst. Evol. Microbiol.">
        <title>The Global Catalogue of Microorganisms (GCM) 10K type strain sequencing project: providing services to taxonomists for standard genome sequencing and annotation.</title>
        <authorList>
            <consortium name="The Broad Institute Genomics Platform"/>
            <consortium name="The Broad Institute Genome Sequencing Center for Infectious Disease"/>
            <person name="Wu L."/>
            <person name="Ma J."/>
        </authorList>
    </citation>
    <scope>NUCLEOTIDE SEQUENCE [LARGE SCALE GENOMIC DNA]</scope>
    <source>
        <strain evidence="4">JCM 17656</strain>
    </source>
</reference>
<name>A0ABP6XJK3_9ACTN</name>
<feature type="region of interest" description="Disordered" evidence="1">
    <location>
        <begin position="201"/>
        <end position="220"/>
    </location>
</feature>
<protein>
    <recommendedName>
        <fullName evidence="2">Guanylate cyclase domain-containing protein</fullName>
    </recommendedName>
</protein>
<dbReference type="InterPro" id="IPR001054">
    <property type="entry name" value="A/G_cyclase"/>
</dbReference>
<dbReference type="EMBL" id="BAABCE010000011">
    <property type="protein sequence ID" value="GAA3568206.1"/>
    <property type="molecule type" value="Genomic_DNA"/>
</dbReference>
<gene>
    <name evidence="3" type="ORF">GCM10022295_57570</name>
</gene>
<dbReference type="PROSITE" id="PS50125">
    <property type="entry name" value="GUANYLATE_CYCLASE_2"/>
    <property type="match status" value="1"/>
</dbReference>
<keyword evidence="4" id="KW-1185">Reference proteome</keyword>
<evidence type="ECO:0000313" key="3">
    <source>
        <dbReference type="EMBL" id="GAA3568206.1"/>
    </source>
</evidence>
<accession>A0ABP6XJK3</accession>
<organism evidence="3 4">
    <name type="scientific">Streptomyces osmaniensis</name>
    <dbReference type="NCBI Taxonomy" id="593134"/>
    <lineage>
        <taxon>Bacteria</taxon>
        <taxon>Bacillati</taxon>
        <taxon>Actinomycetota</taxon>
        <taxon>Actinomycetes</taxon>
        <taxon>Kitasatosporales</taxon>
        <taxon>Streptomycetaceae</taxon>
        <taxon>Streptomyces</taxon>
    </lineage>
</organism>
<dbReference type="Gene3D" id="3.30.70.1230">
    <property type="entry name" value="Nucleotide cyclase"/>
    <property type="match status" value="1"/>
</dbReference>
<dbReference type="SUPFAM" id="SSF55073">
    <property type="entry name" value="Nucleotide cyclase"/>
    <property type="match status" value="1"/>
</dbReference>
<feature type="domain" description="Guanylate cyclase" evidence="2">
    <location>
        <begin position="13"/>
        <end position="127"/>
    </location>
</feature>
<dbReference type="Proteomes" id="UP001500707">
    <property type="component" value="Unassembled WGS sequence"/>
</dbReference>
<dbReference type="RefSeq" id="WP_346184130.1">
    <property type="nucleotide sequence ID" value="NZ_BAABCE010000011.1"/>
</dbReference>
<evidence type="ECO:0000259" key="2">
    <source>
        <dbReference type="PROSITE" id="PS50125"/>
    </source>
</evidence>
<evidence type="ECO:0000256" key="1">
    <source>
        <dbReference type="SAM" id="MobiDB-lite"/>
    </source>
</evidence>
<feature type="region of interest" description="Disordered" evidence="1">
    <location>
        <begin position="230"/>
        <end position="253"/>
    </location>
</feature>
<evidence type="ECO:0000313" key="4">
    <source>
        <dbReference type="Proteomes" id="UP001500707"/>
    </source>
</evidence>